<dbReference type="GeneID" id="120272196"/>
<dbReference type="AlphaFoldDB" id="A0AB40C6W6"/>
<dbReference type="GO" id="GO:0016491">
    <property type="term" value="F:oxidoreductase activity"/>
    <property type="evidence" value="ECO:0007669"/>
    <property type="project" value="UniProtKB-KW"/>
</dbReference>
<dbReference type="InterPro" id="IPR016167">
    <property type="entry name" value="FAD-bd_PCMH_sub1"/>
</dbReference>
<comment type="similarity">
    <text evidence="2">Belongs to the oxygen-dependent FAD-linked oxidoreductase family.</text>
</comment>
<evidence type="ECO:0000256" key="7">
    <source>
        <dbReference type="ARBA" id="ARBA00023180"/>
    </source>
</evidence>
<protein>
    <submittedName>
        <fullName evidence="12">LOW QUALITY PROTEIN: reticuline oxidase-like</fullName>
    </submittedName>
</protein>
<evidence type="ECO:0000256" key="1">
    <source>
        <dbReference type="ARBA" id="ARBA00001974"/>
    </source>
</evidence>
<dbReference type="Gene3D" id="3.30.43.10">
    <property type="entry name" value="Uridine Diphospho-n-acetylenolpyruvylglucosamine Reductase, domain 2"/>
    <property type="match status" value="1"/>
</dbReference>
<feature type="region of interest" description="Disordered" evidence="8">
    <location>
        <begin position="523"/>
        <end position="543"/>
    </location>
</feature>
<evidence type="ECO:0000256" key="6">
    <source>
        <dbReference type="ARBA" id="ARBA00023002"/>
    </source>
</evidence>
<dbReference type="InterPro" id="IPR016166">
    <property type="entry name" value="FAD-bd_PCMH"/>
</dbReference>
<dbReference type="PANTHER" id="PTHR32448">
    <property type="entry name" value="OS08G0158400 PROTEIN"/>
    <property type="match status" value="1"/>
</dbReference>
<evidence type="ECO:0000259" key="10">
    <source>
        <dbReference type="PROSITE" id="PS51387"/>
    </source>
</evidence>
<dbReference type="Pfam" id="PF01565">
    <property type="entry name" value="FAD_binding_4"/>
    <property type="match status" value="1"/>
</dbReference>
<proteinExistence type="inferred from homology"/>
<comment type="cofactor">
    <cofactor evidence="1">
        <name>FAD</name>
        <dbReference type="ChEBI" id="CHEBI:57692"/>
    </cofactor>
</comment>
<feature type="domain" description="FAD-binding PCMH-type" evidence="10">
    <location>
        <begin position="73"/>
        <end position="247"/>
    </location>
</feature>
<dbReference type="GO" id="GO:0071949">
    <property type="term" value="F:FAD binding"/>
    <property type="evidence" value="ECO:0007669"/>
    <property type="project" value="InterPro"/>
</dbReference>
<sequence>LLLFLILLPSLPIISSTATETAIATTLSHPPKNISSCLLTAGVLNFTTPSLSPTTFSHLLHFSIQNLRFFSTLLPKPSIIILPSSLADLISSILCSTHSHLSIRLRSGGHSYEGLSYLSSLPFSLIDLINLNHFHFHPSSLSLWVQTGSTLGQTYHFISTLNLSLAFSAGSCPTVGIGGHISGGGFGLLSRKFGLAADNVIDAILVDFSGRVLDRKSMGEDVFWAIRGGGGGTWGAVFAWRLQLSLVPTTVTGFIVNRPGSVRFVSGLVYKWQRVGPSLPDEFYLSVFIGAGLPQMVNRTVGLSVTFNGFFLGPRSEALEILNRWFPELGLTEPDCKEMSWIESVVFFSGLGPNRTVEDLKDRVLHDRKFFKAKSDYVREPISRQDWMAVIEWLVVEPKAHLILDPYGGAMSRINGGDLPFPHRDGNLYGIQYLIEWTAEDEGKGQEYIEWLREFYEFTRGLVSKGPRAAYVNYLDLDLGVNYWDLNGDNARVYGEKYYLGNYDRLVKAKTAIDPNNVFNNPQSVPPLRLSSSVSSENGQSAG</sequence>
<evidence type="ECO:0000256" key="2">
    <source>
        <dbReference type="ARBA" id="ARBA00005466"/>
    </source>
</evidence>
<accession>A0AB40C6W6</accession>
<dbReference type="SUPFAM" id="SSF56176">
    <property type="entry name" value="FAD-binding/transporter-associated domain-like"/>
    <property type="match status" value="1"/>
</dbReference>
<evidence type="ECO:0000256" key="4">
    <source>
        <dbReference type="ARBA" id="ARBA00022729"/>
    </source>
</evidence>
<organism evidence="11 12">
    <name type="scientific">Dioscorea cayennensis subsp. rotundata</name>
    <name type="common">White Guinea yam</name>
    <name type="synonym">Dioscorea rotundata</name>
    <dbReference type="NCBI Taxonomy" id="55577"/>
    <lineage>
        <taxon>Eukaryota</taxon>
        <taxon>Viridiplantae</taxon>
        <taxon>Streptophyta</taxon>
        <taxon>Embryophyta</taxon>
        <taxon>Tracheophyta</taxon>
        <taxon>Spermatophyta</taxon>
        <taxon>Magnoliopsida</taxon>
        <taxon>Liliopsida</taxon>
        <taxon>Dioscoreales</taxon>
        <taxon>Dioscoreaceae</taxon>
        <taxon>Dioscorea</taxon>
    </lineage>
</organism>
<dbReference type="InterPro" id="IPR016169">
    <property type="entry name" value="FAD-bd_PCMH_sub2"/>
</dbReference>
<dbReference type="Proteomes" id="UP001515500">
    <property type="component" value="Chromosome 11"/>
</dbReference>
<dbReference type="InterPro" id="IPR006093">
    <property type="entry name" value="Oxy_OxRdtase_FAD_BS"/>
</dbReference>
<keyword evidence="7" id="KW-0325">Glycoprotein</keyword>
<evidence type="ECO:0000256" key="8">
    <source>
        <dbReference type="SAM" id="MobiDB-lite"/>
    </source>
</evidence>
<name>A0AB40C6W6_DIOCR</name>
<keyword evidence="3" id="KW-0285">Flavoprotein</keyword>
<evidence type="ECO:0000256" key="3">
    <source>
        <dbReference type="ARBA" id="ARBA00022630"/>
    </source>
</evidence>
<dbReference type="Pfam" id="PF08031">
    <property type="entry name" value="BBE"/>
    <property type="match status" value="1"/>
</dbReference>
<keyword evidence="5" id="KW-0274">FAD</keyword>
<dbReference type="Gene3D" id="3.40.462.20">
    <property type="match status" value="1"/>
</dbReference>
<feature type="chain" id="PRO_5044249547" evidence="9">
    <location>
        <begin position="19"/>
        <end position="543"/>
    </location>
</feature>
<evidence type="ECO:0000256" key="9">
    <source>
        <dbReference type="SAM" id="SignalP"/>
    </source>
</evidence>
<feature type="compositionally biased region" description="Low complexity" evidence="8">
    <location>
        <begin position="526"/>
        <end position="536"/>
    </location>
</feature>
<dbReference type="RefSeq" id="XP_039134893.1">
    <property type="nucleotide sequence ID" value="XM_039278959.1"/>
</dbReference>
<feature type="non-terminal residue" evidence="12">
    <location>
        <position position="1"/>
    </location>
</feature>
<evidence type="ECO:0000313" key="12">
    <source>
        <dbReference type="RefSeq" id="XP_039134893.1"/>
    </source>
</evidence>
<dbReference type="Gene3D" id="3.30.465.10">
    <property type="match status" value="1"/>
</dbReference>
<evidence type="ECO:0000313" key="11">
    <source>
        <dbReference type="Proteomes" id="UP001515500"/>
    </source>
</evidence>
<keyword evidence="6" id="KW-0560">Oxidoreductase</keyword>
<reference evidence="12" key="1">
    <citation type="submission" date="2025-08" db="UniProtKB">
        <authorList>
            <consortium name="RefSeq"/>
        </authorList>
    </citation>
    <scope>IDENTIFICATION</scope>
</reference>
<dbReference type="InterPro" id="IPR006094">
    <property type="entry name" value="Oxid_FAD_bind_N"/>
</dbReference>
<dbReference type="PROSITE" id="PS51387">
    <property type="entry name" value="FAD_PCMH"/>
    <property type="match status" value="1"/>
</dbReference>
<keyword evidence="11" id="KW-1185">Reference proteome</keyword>
<dbReference type="InterPro" id="IPR012951">
    <property type="entry name" value="BBE"/>
</dbReference>
<dbReference type="InterPro" id="IPR036318">
    <property type="entry name" value="FAD-bd_PCMH-like_sf"/>
</dbReference>
<feature type="signal peptide" evidence="9">
    <location>
        <begin position="1"/>
        <end position="18"/>
    </location>
</feature>
<evidence type="ECO:0000256" key="5">
    <source>
        <dbReference type="ARBA" id="ARBA00022827"/>
    </source>
</evidence>
<gene>
    <name evidence="12" type="primary">LOC120272196</name>
</gene>
<dbReference type="PROSITE" id="PS00862">
    <property type="entry name" value="OX2_COVAL_FAD"/>
    <property type="match status" value="1"/>
</dbReference>
<keyword evidence="4 9" id="KW-0732">Signal</keyword>